<dbReference type="Pfam" id="PF13439">
    <property type="entry name" value="Glyco_transf_4"/>
    <property type="match status" value="1"/>
</dbReference>
<gene>
    <name evidence="5" type="ORF">K1X13_00285</name>
</gene>
<feature type="domain" description="Glycosyltransferase subfamily 4-like N-terminal" evidence="4">
    <location>
        <begin position="87"/>
        <end position="158"/>
    </location>
</feature>
<dbReference type="InterPro" id="IPR001296">
    <property type="entry name" value="Glyco_trans_1"/>
</dbReference>
<evidence type="ECO:0000256" key="2">
    <source>
        <dbReference type="ARBA" id="ARBA00022679"/>
    </source>
</evidence>
<evidence type="ECO:0000313" key="5">
    <source>
        <dbReference type="EMBL" id="MBY9073245.1"/>
    </source>
</evidence>
<keyword evidence="1" id="KW-0328">Glycosyltransferase</keyword>
<evidence type="ECO:0000259" key="3">
    <source>
        <dbReference type="Pfam" id="PF00534"/>
    </source>
</evidence>
<evidence type="ECO:0000256" key="1">
    <source>
        <dbReference type="ARBA" id="ARBA00022676"/>
    </source>
</evidence>
<evidence type="ECO:0000313" key="6">
    <source>
        <dbReference type="Proteomes" id="UP000754710"/>
    </source>
</evidence>
<sequence>MHVIVPDGIDDPARPSGGNTYDRRICGGLGALGWAVHEHGVAGEWPRPDTAARAGLAREIAGIPDRSVVLLDGLVASTVPEVLVPEAARLPLVVLVHMPLGGGRPGGVATDVRADERAVLSAAAAVVTTSAWTRRRLLDRYALQPGRVHVAEPGVDVAELAPGTPAGGELLCVAAVTPEKGHDVLLAALATIADLTWRCACLGTLARDPGFVGRLASRARDDGIHDRVWFAGPRTGTDLATAYAAADALVLASRAETYGMVVTEALARGLPVVATAVGGVPEALGHGADGVRPGLLVPAGDPAALAAALRRWLSDAGLRQRCRHAARQRRETLPGWADTSRQISRVLGGVAA</sequence>
<feature type="domain" description="Glycosyl transferase family 1" evidence="3">
    <location>
        <begin position="170"/>
        <end position="329"/>
    </location>
</feature>
<dbReference type="CDD" id="cd03801">
    <property type="entry name" value="GT4_PimA-like"/>
    <property type="match status" value="1"/>
</dbReference>
<dbReference type="PANTHER" id="PTHR12526:SF510">
    <property type="entry name" value="D-INOSITOL 3-PHOSPHATE GLYCOSYLTRANSFERASE"/>
    <property type="match status" value="1"/>
</dbReference>
<protein>
    <submittedName>
        <fullName evidence="5">Glycosyltransferase family 4 protein</fullName>
    </submittedName>
</protein>
<keyword evidence="2" id="KW-0808">Transferase</keyword>
<evidence type="ECO:0000259" key="4">
    <source>
        <dbReference type="Pfam" id="PF13439"/>
    </source>
</evidence>
<organism evidence="5 6">
    <name type="scientific">Nocardioides jiangsuensis</name>
    <dbReference type="NCBI Taxonomy" id="2866161"/>
    <lineage>
        <taxon>Bacteria</taxon>
        <taxon>Bacillati</taxon>
        <taxon>Actinomycetota</taxon>
        <taxon>Actinomycetes</taxon>
        <taxon>Propionibacteriales</taxon>
        <taxon>Nocardioidaceae</taxon>
        <taxon>Nocardioides</taxon>
    </lineage>
</organism>
<dbReference type="Pfam" id="PF00534">
    <property type="entry name" value="Glycos_transf_1"/>
    <property type="match status" value="1"/>
</dbReference>
<comment type="caution">
    <text evidence="5">The sequence shown here is derived from an EMBL/GenBank/DDBJ whole genome shotgun (WGS) entry which is preliminary data.</text>
</comment>
<dbReference type="Gene3D" id="3.40.50.2000">
    <property type="entry name" value="Glycogen Phosphorylase B"/>
    <property type="match status" value="2"/>
</dbReference>
<dbReference type="PANTHER" id="PTHR12526">
    <property type="entry name" value="GLYCOSYLTRANSFERASE"/>
    <property type="match status" value="1"/>
</dbReference>
<dbReference type="Proteomes" id="UP000754710">
    <property type="component" value="Unassembled WGS sequence"/>
</dbReference>
<dbReference type="SUPFAM" id="SSF53756">
    <property type="entry name" value="UDP-Glycosyltransferase/glycogen phosphorylase"/>
    <property type="match status" value="1"/>
</dbReference>
<keyword evidence="6" id="KW-1185">Reference proteome</keyword>
<dbReference type="InterPro" id="IPR028098">
    <property type="entry name" value="Glyco_trans_4-like_N"/>
</dbReference>
<name>A0ABS7RDY8_9ACTN</name>
<reference evidence="5 6" key="1">
    <citation type="submission" date="2021-08" db="EMBL/GenBank/DDBJ databases">
        <title>Nocardioides bacterium WL0053 sp. nov., isolated from the sediment.</title>
        <authorList>
            <person name="Wang L."/>
            <person name="Zhang D."/>
            <person name="Zhang A."/>
        </authorList>
    </citation>
    <scope>NUCLEOTIDE SEQUENCE [LARGE SCALE GENOMIC DNA]</scope>
    <source>
        <strain evidence="5 6">WL0053</strain>
    </source>
</reference>
<proteinExistence type="predicted"/>
<dbReference type="EMBL" id="JAIEZQ010000001">
    <property type="protein sequence ID" value="MBY9073245.1"/>
    <property type="molecule type" value="Genomic_DNA"/>
</dbReference>
<accession>A0ABS7RDY8</accession>